<sequence>MTPHQRLANALYQYLEQRHDAAIERTRITRLMAASVRLFDHGPLLTHASRRLAAAHLRKAA</sequence>
<protein>
    <submittedName>
        <fullName evidence="1">Uncharacterized protein</fullName>
    </submittedName>
</protein>
<evidence type="ECO:0000313" key="1">
    <source>
        <dbReference type="EMBL" id="MEE2051734.1"/>
    </source>
</evidence>
<gene>
    <name evidence="1" type="ORF">Q8A49_14635</name>
</gene>
<organism evidence="1 2">
    <name type="scientific">Nocardiopsis tropica</name>
    <dbReference type="NCBI Taxonomy" id="109330"/>
    <lineage>
        <taxon>Bacteria</taxon>
        <taxon>Bacillati</taxon>
        <taxon>Actinomycetota</taxon>
        <taxon>Actinomycetes</taxon>
        <taxon>Streptosporangiales</taxon>
        <taxon>Nocardiopsidaceae</taxon>
        <taxon>Nocardiopsis</taxon>
    </lineage>
</organism>
<dbReference type="EMBL" id="JAUUCC010000033">
    <property type="protein sequence ID" value="MEE2051734.1"/>
    <property type="molecule type" value="Genomic_DNA"/>
</dbReference>
<dbReference type="Proteomes" id="UP001348641">
    <property type="component" value="Unassembled WGS sequence"/>
</dbReference>
<reference evidence="1 2" key="1">
    <citation type="submission" date="2023-07" db="EMBL/GenBank/DDBJ databases">
        <authorList>
            <person name="Girao M."/>
            <person name="Carvalho M.F."/>
        </authorList>
    </citation>
    <scope>NUCLEOTIDE SEQUENCE [LARGE SCALE GENOMIC DNA]</scope>
    <source>
        <strain evidence="1 2">66/93</strain>
    </source>
</reference>
<evidence type="ECO:0000313" key="2">
    <source>
        <dbReference type="Proteomes" id="UP001348641"/>
    </source>
</evidence>
<dbReference type="RefSeq" id="WP_330158797.1">
    <property type="nucleotide sequence ID" value="NZ_BAAAJA010000049.1"/>
</dbReference>
<name>A0ABU7KRV8_9ACTN</name>
<comment type="caution">
    <text evidence="1">The sequence shown here is derived from an EMBL/GenBank/DDBJ whole genome shotgun (WGS) entry which is preliminary data.</text>
</comment>
<proteinExistence type="predicted"/>
<accession>A0ABU7KRV8</accession>